<gene>
    <name evidence="2" type="ORF">Scep_017144</name>
</gene>
<protein>
    <submittedName>
        <fullName evidence="2">Uncharacterized protein</fullName>
    </submittedName>
</protein>
<evidence type="ECO:0000256" key="1">
    <source>
        <dbReference type="SAM" id="MobiDB-lite"/>
    </source>
</evidence>
<sequence length="93" mass="9994">MSLLTAGTPTSRLSLQAPCIPPAAACTPASLRSLQALQPPAGRRKHSRRPPLAAGTPAARCTHDSRRKHALFAASAFSPQVLRPHFTSFHRFD</sequence>
<proteinExistence type="predicted"/>
<evidence type="ECO:0000313" key="2">
    <source>
        <dbReference type="EMBL" id="KAK9119051.1"/>
    </source>
</evidence>
<feature type="region of interest" description="Disordered" evidence="1">
    <location>
        <begin position="35"/>
        <end position="63"/>
    </location>
</feature>
<comment type="caution">
    <text evidence="2">The sequence shown here is derived from an EMBL/GenBank/DDBJ whole genome shotgun (WGS) entry which is preliminary data.</text>
</comment>
<dbReference type="AlphaFoldDB" id="A0AAP0NWL9"/>
<accession>A0AAP0NWL9</accession>
<keyword evidence="3" id="KW-1185">Reference proteome</keyword>
<dbReference type="EMBL" id="JBBNAG010000007">
    <property type="protein sequence ID" value="KAK9119051.1"/>
    <property type="molecule type" value="Genomic_DNA"/>
</dbReference>
<organism evidence="2 3">
    <name type="scientific">Stephania cephalantha</name>
    <dbReference type="NCBI Taxonomy" id="152367"/>
    <lineage>
        <taxon>Eukaryota</taxon>
        <taxon>Viridiplantae</taxon>
        <taxon>Streptophyta</taxon>
        <taxon>Embryophyta</taxon>
        <taxon>Tracheophyta</taxon>
        <taxon>Spermatophyta</taxon>
        <taxon>Magnoliopsida</taxon>
        <taxon>Ranunculales</taxon>
        <taxon>Menispermaceae</taxon>
        <taxon>Menispermoideae</taxon>
        <taxon>Cissampelideae</taxon>
        <taxon>Stephania</taxon>
    </lineage>
</organism>
<dbReference type="Proteomes" id="UP001419268">
    <property type="component" value="Unassembled WGS sequence"/>
</dbReference>
<reference evidence="2 3" key="1">
    <citation type="submission" date="2024-01" db="EMBL/GenBank/DDBJ databases">
        <title>Genome assemblies of Stephania.</title>
        <authorList>
            <person name="Yang L."/>
        </authorList>
    </citation>
    <scope>NUCLEOTIDE SEQUENCE [LARGE SCALE GENOMIC DNA]</scope>
    <source>
        <strain evidence="2">JXDWG</strain>
        <tissue evidence="2">Leaf</tissue>
    </source>
</reference>
<evidence type="ECO:0000313" key="3">
    <source>
        <dbReference type="Proteomes" id="UP001419268"/>
    </source>
</evidence>
<name>A0AAP0NWL9_9MAGN</name>